<dbReference type="EMBL" id="JARQZJ010000102">
    <property type="protein sequence ID" value="KAK9886730.1"/>
    <property type="molecule type" value="Genomic_DNA"/>
</dbReference>
<accession>A0AAW1V3E0</accession>
<protein>
    <recommendedName>
        <fullName evidence="4">Transmembrane protein</fullName>
    </recommendedName>
</protein>
<gene>
    <name evidence="2" type="ORF">WA026_018381</name>
</gene>
<feature type="region of interest" description="Disordered" evidence="1">
    <location>
        <begin position="49"/>
        <end position="101"/>
    </location>
</feature>
<evidence type="ECO:0008006" key="4">
    <source>
        <dbReference type="Google" id="ProtNLM"/>
    </source>
</evidence>
<name>A0AAW1V3E0_9CUCU</name>
<reference evidence="2 3" key="1">
    <citation type="submission" date="2023-03" db="EMBL/GenBank/DDBJ databases">
        <title>Genome insight into feeding habits of ladybird beetles.</title>
        <authorList>
            <person name="Li H.-S."/>
            <person name="Huang Y.-H."/>
            <person name="Pang H."/>
        </authorList>
    </citation>
    <scope>NUCLEOTIDE SEQUENCE [LARGE SCALE GENOMIC DNA]</scope>
    <source>
        <strain evidence="2">SYSU_2023b</strain>
        <tissue evidence="2">Whole body</tissue>
    </source>
</reference>
<comment type="caution">
    <text evidence="2">The sequence shown here is derived from an EMBL/GenBank/DDBJ whole genome shotgun (WGS) entry which is preliminary data.</text>
</comment>
<organism evidence="2 3">
    <name type="scientific">Henosepilachna vigintioctopunctata</name>
    <dbReference type="NCBI Taxonomy" id="420089"/>
    <lineage>
        <taxon>Eukaryota</taxon>
        <taxon>Metazoa</taxon>
        <taxon>Ecdysozoa</taxon>
        <taxon>Arthropoda</taxon>
        <taxon>Hexapoda</taxon>
        <taxon>Insecta</taxon>
        <taxon>Pterygota</taxon>
        <taxon>Neoptera</taxon>
        <taxon>Endopterygota</taxon>
        <taxon>Coleoptera</taxon>
        <taxon>Polyphaga</taxon>
        <taxon>Cucujiformia</taxon>
        <taxon>Coccinelloidea</taxon>
        <taxon>Coccinellidae</taxon>
        <taxon>Epilachninae</taxon>
        <taxon>Epilachnini</taxon>
        <taxon>Henosepilachna</taxon>
    </lineage>
</organism>
<evidence type="ECO:0000256" key="1">
    <source>
        <dbReference type="SAM" id="MobiDB-lite"/>
    </source>
</evidence>
<keyword evidence="3" id="KW-1185">Reference proteome</keyword>
<evidence type="ECO:0000313" key="2">
    <source>
        <dbReference type="EMBL" id="KAK9886730.1"/>
    </source>
</evidence>
<sequence>MHGFRRFSFLVRVKTAARSGSDAALLGFFFRVFLPLAFEIPIPSARQQHTRSLLRHTRPGKPYTGRRRKRSRFFKSFPSLLQVPPSGTDTPATPDKPLDPRQTHLLEELFAGFGPGVVFFHLSPPRTFLYPPPEDPPSRRPEA</sequence>
<evidence type="ECO:0000313" key="3">
    <source>
        <dbReference type="Proteomes" id="UP001431783"/>
    </source>
</evidence>
<proteinExistence type="predicted"/>
<dbReference type="Proteomes" id="UP001431783">
    <property type="component" value="Unassembled WGS sequence"/>
</dbReference>
<feature type="compositionally biased region" description="Basic residues" evidence="1">
    <location>
        <begin position="49"/>
        <end position="73"/>
    </location>
</feature>
<dbReference type="AlphaFoldDB" id="A0AAW1V3E0"/>